<dbReference type="EMBL" id="QPJT01000008">
    <property type="protein sequence ID" value="RCX17148.1"/>
    <property type="molecule type" value="Genomic_DNA"/>
</dbReference>
<evidence type="ECO:0000313" key="1">
    <source>
        <dbReference type="EMBL" id="RCX17148.1"/>
    </source>
</evidence>
<proteinExistence type="predicted"/>
<gene>
    <name evidence="1" type="ORF">DFR58_10841</name>
</gene>
<comment type="caution">
    <text evidence="1">The sequence shown here is derived from an EMBL/GenBank/DDBJ whole genome shotgun (WGS) entry which is preliminary data.</text>
</comment>
<organism evidence="1 2">
    <name type="scientific">Anaerobacterium chartisolvens</name>
    <dbReference type="NCBI Taxonomy" id="1297424"/>
    <lineage>
        <taxon>Bacteria</taxon>
        <taxon>Bacillati</taxon>
        <taxon>Bacillota</taxon>
        <taxon>Clostridia</taxon>
        <taxon>Eubacteriales</taxon>
        <taxon>Oscillospiraceae</taxon>
        <taxon>Anaerobacterium</taxon>
    </lineage>
</organism>
<evidence type="ECO:0000313" key="2">
    <source>
        <dbReference type="Proteomes" id="UP000253034"/>
    </source>
</evidence>
<name>A0A369B980_9FIRM</name>
<sequence>MEHQSLLSYDTASLKKQIADNSKKIDEYLKQLIVITGGRLSDIPEADC</sequence>
<dbReference type="RefSeq" id="WP_170138087.1">
    <property type="nucleotide sequence ID" value="NZ_QPJT01000008.1"/>
</dbReference>
<accession>A0A369B980</accession>
<keyword evidence="2" id="KW-1185">Reference proteome</keyword>
<dbReference type="Proteomes" id="UP000253034">
    <property type="component" value="Unassembled WGS sequence"/>
</dbReference>
<protein>
    <submittedName>
        <fullName evidence="1">Uncharacterized protein</fullName>
    </submittedName>
</protein>
<dbReference type="AlphaFoldDB" id="A0A369B980"/>
<reference evidence="1 2" key="1">
    <citation type="submission" date="2018-07" db="EMBL/GenBank/DDBJ databases">
        <title>Genomic Encyclopedia of Type Strains, Phase IV (KMG-IV): sequencing the most valuable type-strain genomes for metagenomic binning, comparative biology and taxonomic classification.</title>
        <authorList>
            <person name="Goeker M."/>
        </authorList>
    </citation>
    <scope>NUCLEOTIDE SEQUENCE [LARGE SCALE GENOMIC DNA]</scope>
    <source>
        <strain evidence="1 2">DSM 27016</strain>
    </source>
</reference>